<feature type="transmembrane region" description="Helical" evidence="2">
    <location>
        <begin position="399"/>
        <end position="418"/>
    </location>
</feature>
<keyword evidence="2" id="KW-1133">Transmembrane helix</keyword>
<organism evidence="5 6">
    <name type="scientific">Bacillus chungangensis</name>
    <dbReference type="NCBI Taxonomy" id="587633"/>
    <lineage>
        <taxon>Bacteria</taxon>
        <taxon>Bacillati</taxon>
        <taxon>Bacillota</taxon>
        <taxon>Bacilli</taxon>
        <taxon>Bacillales</taxon>
        <taxon>Bacillaceae</taxon>
        <taxon>Bacillus</taxon>
    </lineage>
</organism>
<dbReference type="RefSeq" id="WP_307232435.1">
    <property type="nucleotide sequence ID" value="NZ_JAUSTT010000030.1"/>
</dbReference>
<name>A0ABT9WXF7_9BACI</name>
<proteinExistence type="predicted"/>
<evidence type="ECO:0000256" key="2">
    <source>
        <dbReference type="SAM" id="Phobius"/>
    </source>
</evidence>
<evidence type="ECO:0000259" key="3">
    <source>
        <dbReference type="Pfam" id="PF09972"/>
    </source>
</evidence>
<comment type="caution">
    <text evidence="5">The sequence shown here is derived from an EMBL/GenBank/DDBJ whole genome shotgun (WGS) entry which is preliminary data.</text>
</comment>
<evidence type="ECO:0000259" key="4">
    <source>
        <dbReference type="Pfam" id="PF20990"/>
    </source>
</evidence>
<feature type="transmembrane region" description="Helical" evidence="2">
    <location>
        <begin position="237"/>
        <end position="256"/>
    </location>
</feature>
<feature type="domain" description="DUF2207" evidence="3">
    <location>
        <begin position="13"/>
        <end position="192"/>
    </location>
</feature>
<dbReference type="Pfam" id="PF09972">
    <property type="entry name" value="DUF2207"/>
    <property type="match status" value="1"/>
</dbReference>
<dbReference type="Proteomes" id="UP001223586">
    <property type="component" value="Unassembled WGS sequence"/>
</dbReference>
<feature type="domain" description="Predicted membrane protein YciQ-like C-terminal" evidence="4">
    <location>
        <begin position="269"/>
        <end position="505"/>
    </location>
</feature>
<keyword evidence="2" id="KW-0812">Transmembrane</keyword>
<dbReference type="InterPro" id="IPR048389">
    <property type="entry name" value="YciQ-like_C"/>
</dbReference>
<feature type="compositionally biased region" description="Gly residues" evidence="1">
    <location>
        <begin position="562"/>
        <end position="584"/>
    </location>
</feature>
<reference evidence="5 6" key="1">
    <citation type="submission" date="2023-07" db="EMBL/GenBank/DDBJ databases">
        <title>Genomic Encyclopedia of Type Strains, Phase IV (KMG-IV): sequencing the most valuable type-strain genomes for metagenomic binning, comparative biology and taxonomic classification.</title>
        <authorList>
            <person name="Goeker M."/>
        </authorList>
    </citation>
    <scope>NUCLEOTIDE SEQUENCE [LARGE SCALE GENOMIC DNA]</scope>
    <source>
        <strain evidence="5 6">DSM 23837</strain>
    </source>
</reference>
<keyword evidence="6" id="KW-1185">Reference proteome</keyword>
<keyword evidence="2" id="KW-0472">Membrane</keyword>
<accession>A0ABT9WXF7</accession>
<evidence type="ECO:0000313" key="5">
    <source>
        <dbReference type="EMBL" id="MDQ0177981.1"/>
    </source>
</evidence>
<dbReference type="EMBL" id="JAUSTT010000030">
    <property type="protein sequence ID" value="MDQ0177981.1"/>
    <property type="molecule type" value="Genomic_DNA"/>
</dbReference>
<evidence type="ECO:0000256" key="1">
    <source>
        <dbReference type="SAM" id="MobiDB-lite"/>
    </source>
</evidence>
<sequence>MIPVQAIYAKSFDIDHVEIDAVLDDAGNMHIVEMDTYEFDGEFNGIIIQLGTENSDGIQDFRAVELTKQGEEVPLETERISAESDPYWEYRVYSHSEDERKTFKIYYTLKNVVSVYHDTAELYWKFFDTANDTTINKVTIRIKMPETIDREQLNVFGHGPSRGNVSIASDGTVIYTISPLREKELLEARILFPQQLVPNSLKTVNEQGKERILAEELKWAQEKKANEEMQKVQAKRAWQYTFAVIVINVLLGLLLYSRFDKEHKPQFRDQYSKEIPEDAPPAVVGYLVNRQVGISDMIATLFDLVRRKYVHIEPIPKRTDYVFYLNNKNSRELLLHEQMLLDWLFFQPGSEDGVRLSDVIRAAENPCSAKKYLTFFQHWNKTVKKIGEERGYFERSFKIGGPILLFSLVQMIVIFTFVPGWGKFSVLFPIILAIYSLSMSRRTPESSTLYAKWMALKRYLEATFSYDKQGFGKWGNKQSLYPEDYEKYVVYGIALGVADDVIEAMKTSVHYQQSMLYYHRNYPLFYYCTYHDRLYHTISRGFRRTNSIASTTVEKETTASTGQGGSFSSGGGGGGGGGGGRGAF</sequence>
<feature type="region of interest" description="Disordered" evidence="1">
    <location>
        <begin position="552"/>
        <end position="584"/>
    </location>
</feature>
<gene>
    <name evidence="5" type="ORF">J2S08_003875</name>
</gene>
<dbReference type="Pfam" id="PF20990">
    <property type="entry name" value="DUF2207_C"/>
    <property type="match status" value="1"/>
</dbReference>
<dbReference type="InterPro" id="IPR018702">
    <property type="entry name" value="DUF2207"/>
</dbReference>
<evidence type="ECO:0000313" key="6">
    <source>
        <dbReference type="Proteomes" id="UP001223586"/>
    </source>
</evidence>
<protein>
    <submittedName>
        <fullName evidence="5">Membrane protein</fullName>
    </submittedName>
</protein>